<dbReference type="InterPro" id="IPR050863">
    <property type="entry name" value="CenT-Element_Derived"/>
</dbReference>
<dbReference type="SUPFAM" id="SSF46689">
    <property type="entry name" value="Homeodomain-like"/>
    <property type="match status" value="1"/>
</dbReference>
<dbReference type="Proteomes" id="UP000792457">
    <property type="component" value="Unassembled WGS sequence"/>
</dbReference>
<feature type="domain" description="DDE-1" evidence="2">
    <location>
        <begin position="200"/>
        <end position="318"/>
    </location>
</feature>
<dbReference type="InterPro" id="IPR004875">
    <property type="entry name" value="DDE_SF_endonuclease_dom"/>
</dbReference>
<evidence type="ECO:0000256" key="1">
    <source>
        <dbReference type="ARBA" id="ARBA00004123"/>
    </source>
</evidence>
<keyword evidence="4" id="KW-1185">Reference proteome</keyword>
<dbReference type="OrthoDB" id="4327074at2759"/>
<accession>A0A8K0KRW1</accession>
<dbReference type="Pfam" id="PF03184">
    <property type="entry name" value="DDE_1"/>
    <property type="match status" value="1"/>
</dbReference>
<sequence>MVNRLQVFNGYWLFQETMGNIRGNWDEKDMTLAMDKVISKEITLRAASTRCAVPKSTFGDRVKNLLGRKEATAKPCCSDNKGSFSRTFDRDQEEILYNHVKALDTYKLAEKLKTKHCFNKETRMAGKDFYYVFINPQLDLRLRIAESTSLQRAVGLSKDMVNIFFDKRNRCILCTQQQTKGNVCKREKQVGKLTSGERERNVTVLLSINAAGDQFIPLMFVSPRVRIDNDLKKDAPPGSTFDAQMSGWITKDGFLKWMKAFDERVNPTQKSPVLLIRDGHSSHMDLDVILYAKHNHIHMISLPPHTSRSIIKAFKNTYNEACGFVCGSLQEVP</sequence>
<reference evidence="3" key="1">
    <citation type="submission" date="2013-04" db="EMBL/GenBank/DDBJ databases">
        <authorList>
            <person name="Qu J."/>
            <person name="Murali S.C."/>
            <person name="Bandaranaike D."/>
            <person name="Bellair M."/>
            <person name="Blankenburg K."/>
            <person name="Chao H."/>
            <person name="Dinh H."/>
            <person name="Doddapaneni H."/>
            <person name="Downs B."/>
            <person name="Dugan-Rocha S."/>
            <person name="Elkadiri S."/>
            <person name="Gnanaolivu R.D."/>
            <person name="Hernandez B."/>
            <person name="Javaid M."/>
            <person name="Jayaseelan J.C."/>
            <person name="Lee S."/>
            <person name="Li M."/>
            <person name="Ming W."/>
            <person name="Munidasa M."/>
            <person name="Muniz J."/>
            <person name="Nguyen L."/>
            <person name="Ongeri F."/>
            <person name="Osuji N."/>
            <person name="Pu L.-L."/>
            <person name="Puazo M."/>
            <person name="Qu C."/>
            <person name="Quiroz J."/>
            <person name="Raj R."/>
            <person name="Weissenberger G."/>
            <person name="Xin Y."/>
            <person name="Zou X."/>
            <person name="Han Y."/>
            <person name="Richards S."/>
            <person name="Worley K."/>
            <person name="Muzny D."/>
            <person name="Gibbs R."/>
        </authorList>
    </citation>
    <scope>NUCLEOTIDE SEQUENCE</scope>
    <source>
        <strain evidence="3">Sampled in the wild</strain>
    </source>
</reference>
<proteinExistence type="predicted"/>
<dbReference type="EMBL" id="KZ309860">
    <property type="protein sequence ID" value="KAG8239712.1"/>
    <property type="molecule type" value="Genomic_DNA"/>
</dbReference>
<organism evidence="3 4">
    <name type="scientific">Ladona fulva</name>
    <name type="common">Scarce chaser dragonfly</name>
    <name type="synonym">Libellula fulva</name>
    <dbReference type="NCBI Taxonomy" id="123851"/>
    <lineage>
        <taxon>Eukaryota</taxon>
        <taxon>Metazoa</taxon>
        <taxon>Ecdysozoa</taxon>
        <taxon>Arthropoda</taxon>
        <taxon>Hexapoda</taxon>
        <taxon>Insecta</taxon>
        <taxon>Pterygota</taxon>
        <taxon>Palaeoptera</taxon>
        <taxon>Odonata</taxon>
        <taxon>Epiprocta</taxon>
        <taxon>Anisoptera</taxon>
        <taxon>Libelluloidea</taxon>
        <taxon>Libellulidae</taxon>
        <taxon>Ladona</taxon>
    </lineage>
</organism>
<dbReference type="Gene3D" id="1.10.10.60">
    <property type="entry name" value="Homeodomain-like"/>
    <property type="match status" value="1"/>
</dbReference>
<protein>
    <recommendedName>
        <fullName evidence="2">DDE-1 domain-containing protein</fullName>
    </recommendedName>
</protein>
<name>A0A8K0KRW1_LADFU</name>
<evidence type="ECO:0000259" key="2">
    <source>
        <dbReference type="Pfam" id="PF03184"/>
    </source>
</evidence>
<dbReference type="InterPro" id="IPR009057">
    <property type="entry name" value="Homeodomain-like_sf"/>
</dbReference>
<dbReference type="GO" id="GO:0005634">
    <property type="term" value="C:nucleus"/>
    <property type="evidence" value="ECO:0007669"/>
    <property type="project" value="UniProtKB-SubCell"/>
</dbReference>
<comment type="subcellular location">
    <subcellularLocation>
        <location evidence="1">Nucleus</location>
    </subcellularLocation>
</comment>
<dbReference type="AlphaFoldDB" id="A0A8K0KRW1"/>
<dbReference type="GO" id="GO:0003677">
    <property type="term" value="F:DNA binding"/>
    <property type="evidence" value="ECO:0007669"/>
    <property type="project" value="TreeGrafter"/>
</dbReference>
<evidence type="ECO:0000313" key="4">
    <source>
        <dbReference type="Proteomes" id="UP000792457"/>
    </source>
</evidence>
<evidence type="ECO:0000313" key="3">
    <source>
        <dbReference type="EMBL" id="KAG8239712.1"/>
    </source>
</evidence>
<dbReference type="PANTHER" id="PTHR19303">
    <property type="entry name" value="TRANSPOSON"/>
    <property type="match status" value="1"/>
</dbReference>
<comment type="caution">
    <text evidence="3">The sequence shown here is derived from an EMBL/GenBank/DDBJ whole genome shotgun (WGS) entry which is preliminary data.</text>
</comment>
<reference evidence="3" key="2">
    <citation type="submission" date="2017-10" db="EMBL/GenBank/DDBJ databases">
        <title>Ladona fulva Genome sequencing and assembly.</title>
        <authorList>
            <person name="Murali S."/>
            <person name="Richards S."/>
            <person name="Bandaranaike D."/>
            <person name="Bellair M."/>
            <person name="Blankenburg K."/>
            <person name="Chao H."/>
            <person name="Dinh H."/>
            <person name="Doddapaneni H."/>
            <person name="Dugan-Rocha S."/>
            <person name="Elkadiri S."/>
            <person name="Gnanaolivu R."/>
            <person name="Hernandez B."/>
            <person name="Skinner E."/>
            <person name="Javaid M."/>
            <person name="Lee S."/>
            <person name="Li M."/>
            <person name="Ming W."/>
            <person name="Munidasa M."/>
            <person name="Muniz J."/>
            <person name="Nguyen L."/>
            <person name="Hughes D."/>
            <person name="Osuji N."/>
            <person name="Pu L.-L."/>
            <person name="Puazo M."/>
            <person name="Qu C."/>
            <person name="Quiroz J."/>
            <person name="Raj R."/>
            <person name="Weissenberger G."/>
            <person name="Xin Y."/>
            <person name="Zou X."/>
            <person name="Han Y."/>
            <person name="Worley K."/>
            <person name="Muzny D."/>
            <person name="Gibbs R."/>
        </authorList>
    </citation>
    <scope>NUCLEOTIDE SEQUENCE</scope>
    <source>
        <strain evidence="3">Sampled in the wild</strain>
    </source>
</reference>
<dbReference type="PANTHER" id="PTHR19303:SF74">
    <property type="entry name" value="POGO TRANSPOSABLE ELEMENT WITH KRAB DOMAIN"/>
    <property type="match status" value="1"/>
</dbReference>
<gene>
    <name evidence="3" type="ORF">J437_LFUL019334</name>
</gene>